<feature type="transmembrane region" description="Helical" evidence="1">
    <location>
        <begin position="197"/>
        <end position="218"/>
    </location>
</feature>
<feature type="transmembrane region" description="Helical" evidence="1">
    <location>
        <begin position="230"/>
        <end position="254"/>
    </location>
</feature>
<dbReference type="Proteomes" id="UP000799291">
    <property type="component" value="Unassembled WGS sequence"/>
</dbReference>
<keyword evidence="1" id="KW-1133">Transmembrane helix</keyword>
<gene>
    <name evidence="2" type="ORF">K458DRAFT_404815</name>
</gene>
<accession>A0A6G1IY86</accession>
<feature type="transmembrane region" description="Helical" evidence="1">
    <location>
        <begin position="38"/>
        <end position="59"/>
    </location>
</feature>
<keyword evidence="1" id="KW-0472">Membrane</keyword>
<reference evidence="2" key="1">
    <citation type="journal article" date="2020" name="Stud. Mycol.">
        <title>101 Dothideomycetes genomes: a test case for predicting lifestyles and emergence of pathogens.</title>
        <authorList>
            <person name="Haridas S."/>
            <person name="Albert R."/>
            <person name="Binder M."/>
            <person name="Bloem J."/>
            <person name="Labutti K."/>
            <person name="Salamov A."/>
            <person name="Andreopoulos B."/>
            <person name="Baker S."/>
            <person name="Barry K."/>
            <person name="Bills G."/>
            <person name="Bluhm B."/>
            <person name="Cannon C."/>
            <person name="Castanera R."/>
            <person name="Culley D."/>
            <person name="Daum C."/>
            <person name="Ezra D."/>
            <person name="Gonzalez J."/>
            <person name="Henrissat B."/>
            <person name="Kuo A."/>
            <person name="Liang C."/>
            <person name="Lipzen A."/>
            <person name="Lutzoni F."/>
            <person name="Magnuson J."/>
            <person name="Mondo S."/>
            <person name="Nolan M."/>
            <person name="Ohm R."/>
            <person name="Pangilinan J."/>
            <person name="Park H.-J."/>
            <person name="Ramirez L."/>
            <person name="Alfaro M."/>
            <person name="Sun H."/>
            <person name="Tritt A."/>
            <person name="Yoshinaga Y."/>
            <person name="Zwiers L.-H."/>
            <person name="Turgeon B."/>
            <person name="Goodwin S."/>
            <person name="Spatafora J."/>
            <person name="Crous P."/>
            <person name="Grigoriev I."/>
        </authorList>
    </citation>
    <scope>NUCLEOTIDE SEQUENCE</scope>
    <source>
        <strain evidence="2">CBS 122367</strain>
    </source>
</reference>
<feature type="transmembrane region" description="Helical" evidence="1">
    <location>
        <begin position="124"/>
        <end position="146"/>
    </location>
</feature>
<protein>
    <recommendedName>
        <fullName evidence="4">Acyltransferase 3 domain-containing protein</fullName>
    </recommendedName>
</protein>
<evidence type="ECO:0000256" key="1">
    <source>
        <dbReference type="SAM" id="Phobius"/>
    </source>
</evidence>
<evidence type="ECO:0000313" key="3">
    <source>
        <dbReference type="Proteomes" id="UP000799291"/>
    </source>
</evidence>
<sequence>MMKSRLQSTLSTLFLSNKSANAESSYVASQHYLIGLRGILTIQSFLFVFFQTFLPAAVADSKNEDKSAYQTVLRNTLSVLFWNESLIYSFAILISGRTICVPFLKRSSREVCSSAIFRRGIRLFLPTFVIFSLSAAAFSATSTQYISDFLEATDNISTTTPIRFRNLLVYFNSFFDIFWLVKGFGSQAANQAFPSGTLWIISVLFQQSYTVYMTMVIVPYTRTSWRVKALLTFIVTAFWVQSWAWYSVTGLLLADAVSNMNFQYKSQCGVRIERLHIPMWPFYSFLVVVGVLLQYLFVAWRPEHRNNELQGHTGLYTGGSLNEQVNEDEPQARVDNFLIILGAMLLVETYNGLQSVLQSRFLVEIGKRSFSIRLYMHMHTCGSNHELATFVCFVVCVPLVALASEVSYRTVDLPSIAIAKRMWAWIRE</sequence>
<feature type="transmembrane region" description="Helical" evidence="1">
    <location>
        <begin position="280"/>
        <end position="300"/>
    </location>
</feature>
<keyword evidence="3" id="KW-1185">Reference proteome</keyword>
<evidence type="ECO:0008006" key="4">
    <source>
        <dbReference type="Google" id="ProtNLM"/>
    </source>
</evidence>
<feature type="transmembrane region" description="Helical" evidence="1">
    <location>
        <begin position="80"/>
        <end position="104"/>
    </location>
</feature>
<name>A0A6G1IY86_9PLEO</name>
<dbReference type="OrthoDB" id="3363151at2759"/>
<organism evidence="2 3">
    <name type="scientific">Lentithecium fluviatile CBS 122367</name>
    <dbReference type="NCBI Taxonomy" id="1168545"/>
    <lineage>
        <taxon>Eukaryota</taxon>
        <taxon>Fungi</taxon>
        <taxon>Dikarya</taxon>
        <taxon>Ascomycota</taxon>
        <taxon>Pezizomycotina</taxon>
        <taxon>Dothideomycetes</taxon>
        <taxon>Pleosporomycetidae</taxon>
        <taxon>Pleosporales</taxon>
        <taxon>Massarineae</taxon>
        <taxon>Lentitheciaceae</taxon>
        <taxon>Lentithecium</taxon>
    </lineage>
</organism>
<dbReference type="EMBL" id="MU005584">
    <property type="protein sequence ID" value="KAF2683226.1"/>
    <property type="molecule type" value="Genomic_DNA"/>
</dbReference>
<keyword evidence="1" id="KW-0812">Transmembrane</keyword>
<evidence type="ECO:0000313" key="2">
    <source>
        <dbReference type="EMBL" id="KAF2683226.1"/>
    </source>
</evidence>
<proteinExistence type="predicted"/>
<dbReference type="AlphaFoldDB" id="A0A6G1IY86"/>